<evidence type="ECO:0000313" key="2">
    <source>
        <dbReference type="EMBL" id="KAA9005575.1"/>
    </source>
</evidence>
<keyword evidence="3" id="KW-1185">Reference proteome</keyword>
<evidence type="ECO:0000256" key="1">
    <source>
        <dbReference type="SAM" id="MobiDB-lite"/>
    </source>
</evidence>
<feature type="region of interest" description="Disordered" evidence="1">
    <location>
        <begin position="897"/>
        <end position="940"/>
    </location>
</feature>
<organism evidence="2 3">
    <name type="scientific">Histidinibacterium aquaticum</name>
    <dbReference type="NCBI Taxonomy" id="2613962"/>
    <lineage>
        <taxon>Bacteria</taxon>
        <taxon>Pseudomonadati</taxon>
        <taxon>Pseudomonadota</taxon>
        <taxon>Alphaproteobacteria</taxon>
        <taxon>Rhodobacterales</taxon>
        <taxon>Paracoccaceae</taxon>
        <taxon>Histidinibacterium</taxon>
    </lineage>
</organism>
<reference evidence="2 3" key="1">
    <citation type="submission" date="2019-09" db="EMBL/GenBank/DDBJ databases">
        <authorList>
            <person name="Park J.-S."/>
            <person name="Choi H.-J."/>
        </authorList>
    </citation>
    <scope>NUCLEOTIDE SEQUENCE [LARGE SCALE GENOMIC DNA]</scope>
    <source>
        <strain evidence="2 3">176SS1-4</strain>
    </source>
</reference>
<gene>
    <name evidence="2" type="ORF">F3S47_16865</name>
</gene>
<accession>A0A5J5GBQ8</accession>
<dbReference type="EMBL" id="VYQE01000006">
    <property type="protein sequence ID" value="KAA9005575.1"/>
    <property type="molecule type" value="Genomic_DNA"/>
</dbReference>
<protein>
    <submittedName>
        <fullName evidence="2">Uncharacterized protein</fullName>
    </submittedName>
</protein>
<name>A0A5J5GBQ8_9RHOB</name>
<evidence type="ECO:0000313" key="3">
    <source>
        <dbReference type="Proteomes" id="UP000326554"/>
    </source>
</evidence>
<feature type="compositionally biased region" description="Pro residues" evidence="1">
    <location>
        <begin position="905"/>
        <end position="917"/>
    </location>
</feature>
<dbReference type="AlphaFoldDB" id="A0A5J5GBQ8"/>
<comment type="caution">
    <text evidence="2">The sequence shown here is derived from an EMBL/GenBank/DDBJ whole genome shotgun (WGS) entry which is preliminary data.</text>
</comment>
<proteinExistence type="predicted"/>
<sequence length="940" mass="106658">MNDVSRSGLELDKWDPDLLFEEEAAWSILDWRPDGPPFLLEVISDRDRGRKRYLDCILSEAWLPRIVGRQDETPRRWWSLRRGARRKQPLALIVDLDLGIGGHTDEIEGPMQLRSQYGQLYRAAFPRFDYAFAKLYRKIYSASDLRTKYPRVFSPEHNEMAGDLADTVRDTMMNGFEISGAAIPTIGPIYKLVSSIRFSMRRWIAARRAEEDLEWIRRLSIEELRRSLPDLLVRDLRAHRKTLEATKRPQHWLLMIDGDDADQLPPWLGKTVGALDFVSVVMGTECALPWGTYIGDQERANYWVEVRSLSEDDFAPLFDAVGLTDFWLRTHIGHLGAGYPERVKALLDETQAFLTERGLSMDDLGPEGGKTRRELNRRLRRCSQEHVARVLEDFTLRERRVIGLAASIPFLDERTFVDAMDLFAFGTDLQDWATFCRTVEAEDLPREEAPAGCVLVPDPVAGLARKEAGDCDPHRVERMMRWLADRPESAEPEARFLDMVRASHARLRLDAAAHADWLQEKVAALLATGEAQLADRLLEQVWRSSPGFPSCPQATIRLCKALIYKVVTTQLPVPWPVVEHYTKEAILGETSADRGCDRPRAEAAVGLLEAIAFEGVVSKTYEDMDFTQRDDAREVFECEFRRFLRSTGATEDLSAAKTAEHFLARLGTGDQTASDWADLKLRFELTELVRIVEESPDAGRRRGELGQRYKAVRKLCEAIGRPPATDPAMLRAVAQIRLLTGRVASAFDTMTRRAELAPDTRTRILRLIDTARLASRSSVENARDRMYAATKDAVALSGPVQGEDPALAIAARVASCQAIRTIGELVSAYNNLSRLYREVVRAPREVRRCRFELVAMMETKIGVLELLMEERELEDPYRDEPWDHYLHSAQDTLAKLRRDGELPAYVPPKPTPPPAPPAREHDEEEEGLMSLDDFNLVLSS</sequence>
<dbReference type="Proteomes" id="UP000326554">
    <property type="component" value="Unassembled WGS sequence"/>
</dbReference>
<dbReference type="RefSeq" id="WP_150446481.1">
    <property type="nucleotide sequence ID" value="NZ_VYQE01000006.1"/>
</dbReference>